<feature type="compositionally biased region" description="Acidic residues" evidence="7">
    <location>
        <begin position="145"/>
        <end position="154"/>
    </location>
</feature>
<dbReference type="SUPFAM" id="SSF50729">
    <property type="entry name" value="PH domain-like"/>
    <property type="match status" value="1"/>
</dbReference>
<feature type="region of interest" description="Disordered" evidence="7">
    <location>
        <begin position="1"/>
        <end position="112"/>
    </location>
</feature>
<dbReference type="Pfam" id="PF00169">
    <property type="entry name" value="PH"/>
    <property type="match status" value="1"/>
</dbReference>
<evidence type="ECO:0000256" key="4">
    <source>
        <dbReference type="ARBA" id="ARBA00023011"/>
    </source>
</evidence>
<keyword evidence="9" id="KW-0808">Transferase</keyword>
<gene>
    <name evidence="9" type="ORF">M407DRAFT_9487</name>
</gene>
<dbReference type="Gene3D" id="2.30.29.30">
    <property type="entry name" value="Pleckstrin-homology domain (PH domain)/Phosphotyrosine-binding domain (PTB)"/>
    <property type="match status" value="2"/>
</dbReference>
<feature type="compositionally biased region" description="Low complexity" evidence="7">
    <location>
        <begin position="90"/>
        <end position="104"/>
    </location>
</feature>
<dbReference type="Gene3D" id="3.40.50.2000">
    <property type="entry name" value="Glycogen Phosphorylase B"/>
    <property type="match status" value="1"/>
</dbReference>
<organism evidence="9 10">
    <name type="scientific">Tulasnella calospora MUT 4182</name>
    <dbReference type="NCBI Taxonomy" id="1051891"/>
    <lineage>
        <taxon>Eukaryota</taxon>
        <taxon>Fungi</taxon>
        <taxon>Dikarya</taxon>
        <taxon>Basidiomycota</taxon>
        <taxon>Agaricomycotina</taxon>
        <taxon>Agaricomycetes</taxon>
        <taxon>Cantharellales</taxon>
        <taxon>Tulasnellaceae</taxon>
        <taxon>Tulasnella</taxon>
    </lineage>
</organism>
<evidence type="ECO:0000259" key="8">
    <source>
        <dbReference type="PROSITE" id="PS50003"/>
    </source>
</evidence>
<dbReference type="HOGENOM" id="CLU_324442_0_0_1"/>
<keyword evidence="3" id="KW-0443">Lipid metabolism</keyword>
<evidence type="ECO:0000256" key="6">
    <source>
        <dbReference type="ARBA" id="ARBA00023221"/>
    </source>
</evidence>
<dbReference type="FunFam" id="2.30.29.30:FF:000303">
    <property type="entry name" value="Sterol 3-beta-glucosyltransferase"/>
    <property type="match status" value="1"/>
</dbReference>
<feature type="compositionally biased region" description="Acidic residues" evidence="7">
    <location>
        <begin position="231"/>
        <end position="243"/>
    </location>
</feature>
<dbReference type="CDD" id="cd13216">
    <property type="entry name" value="PH-GRAM2_AGT26"/>
    <property type="match status" value="1"/>
</dbReference>
<dbReference type="Pfam" id="PF03033">
    <property type="entry name" value="Glyco_transf_28"/>
    <property type="match status" value="1"/>
</dbReference>
<dbReference type="SMART" id="SM00568">
    <property type="entry name" value="GRAM"/>
    <property type="match status" value="2"/>
</dbReference>
<dbReference type="InterPro" id="IPR048066">
    <property type="entry name" value="ATG26_PH_GRAM1"/>
</dbReference>
<evidence type="ECO:0000313" key="9">
    <source>
        <dbReference type="EMBL" id="KIO23307.1"/>
    </source>
</evidence>
<dbReference type="Pfam" id="PF02893">
    <property type="entry name" value="GRAM"/>
    <property type="match status" value="1"/>
</dbReference>
<feature type="region of interest" description="Disordered" evidence="7">
    <location>
        <begin position="141"/>
        <end position="243"/>
    </location>
</feature>
<sequence length="890" mass="97445">MASSIPPPRPMNPIPGTTVDTSPSVLGLQPKGSADPPPASEGDDQEERGGLLSRTLDKLSRSKSLSSKKPPQDRKVSNGSSSSNRHIPGEAQSTAASEASSRAETPPPVAYPSRAAFGALGTFRGDGSMRAGTQTLIQALQAIPWEEDRDEDTASSERPSLSTRRASAVSSGSDDDDNEGRRDFMASSIHAIYRPVARSNRGTPATARPNKGKSRLSVPAEGYFSPTSESEAPDDELDDEESHEDFNLAAYARPPALPLAAKYDPTAPSPATTSYSGSLRLLTPEGRGSPAPLVASPISGIPPKLNLPNQTRQDSLATVRLKRKARLAEKLREVFGLREVEEVIAEMPSWLLRSVLLQGYMYLTSGHLCFFAHMPAREDQVLKSGSLAKKASRTKRWSKHWYVLKNDVLSWYQSSADPYFPHGNVDLRYAITCEADGERDFKLRTNQKTLHLQADSIPSRDEWVKAIKKVIFKAQNHGDSVKISLPFSAIIDVEKSSAIDFSDTIEVKRSDSPTRCVGPGSYVPTAYGRRIRHVPPHQRARLSRQSRWPIELFVGRIFGTSSTGGNGGPEGAFAYHDDVSRVKEVYESRVGGAMSGSHASSMAGPGISGDSNHLGFSILETPGASDGLDPQIVDKFRGYFALDEKEQLLGYFPGYLFRVLPLFGRLYVSTNFFCYRSGQPLRKTLMKIPLRDIISTEMSKAFRFGHHGLVIIIKGHEELFFEFNSFERRAALVDLLNKQVEDVQRRLRTGEPEAPSQSKKDALILEELEPAGYLGESASYTDGPRPPPESDTLPAVTFTSNSSTFLAFKPAEKLHITCLTIGSRGDRQPYIALAKRLPQDGHTCRIATHEEYNDWVEGDGIQFTAVGGDPAELMRICVENGMSTVAHLTA</sequence>
<protein>
    <recommendedName>
        <fullName evidence="1">Sterol 3-beta-glucosyltransferase</fullName>
    </recommendedName>
</protein>
<reference evidence="10" key="2">
    <citation type="submission" date="2015-01" db="EMBL/GenBank/DDBJ databases">
        <title>Evolutionary Origins and Diversification of the Mycorrhizal Mutualists.</title>
        <authorList>
            <consortium name="DOE Joint Genome Institute"/>
            <consortium name="Mycorrhizal Genomics Consortium"/>
            <person name="Kohler A."/>
            <person name="Kuo A."/>
            <person name="Nagy L.G."/>
            <person name="Floudas D."/>
            <person name="Copeland A."/>
            <person name="Barry K.W."/>
            <person name="Cichocki N."/>
            <person name="Veneault-Fourrey C."/>
            <person name="LaButti K."/>
            <person name="Lindquist E.A."/>
            <person name="Lipzen A."/>
            <person name="Lundell T."/>
            <person name="Morin E."/>
            <person name="Murat C."/>
            <person name="Riley R."/>
            <person name="Ohm R."/>
            <person name="Sun H."/>
            <person name="Tunlid A."/>
            <person name="Henrissat B."/>
            <person name="Grigoriev I.V."/>
            <person name="Hibbett D.S."/>
            <person name="Martin F."/>
        </authorList>
    </citation>
    <scope>NUCLEOTIDE SEQUENCE [LARGE SCALE GENOMIC DNA]</scope>
    <source>
        <strain evidence="10">MUT 4182</strain>
    </source>
</reference>
<proteinExistence type="predicted"/>
<keyword evidence="4" id="KW-0756">Sterol biosynthesis</keyword>
<feature type="compositionally biased region" description="Polar residues" evidence="7">
    <location>
        <begin position="156"/>
        <end position="165"/>
    </location>
</feature>
<feature type="domain" description="PH" evidence="8">
    <location>
        <begin position="380"/>
        <end position="472"/>
    </location>
</feature>
<keyword evidence="5" id="KW-1207">Sterol metabolism</keyword>
<name>A0A0C3LPH3_9AGAM</name>
<dbReference type="GO" id="GO:0016126">
    <property type="term" value="P:sterol biosynthetic process"/>
    <property type="evidence" value="ECO:0007669"/>
    <property type="project" value="UniProtKB-KW"/>
</dbReference>
<dbReference type="InterPro" id="IPR001849">
    <property type="entry name" value="PH_domain"/>
</dbReference>
<feature type="compositionally biased region" description="Pro residues" evidence="7">
    <location>
        <begin position="1"/>
        <end position="13"/>
    </location>
</feature>
<dbReference type="Proteomes" id="UP000054248">
    <property type="component" value="Unassembled WGS sequence"/>
</dbReference>
<keyword evidence="2" id="KW-0444">Lipid biosynthesis</keyword>
<dbReference type="SMART" id="SM00233">
    <property type="entry name" value="PH"/>
    <property type="match status" value="1"/>
</dbReference>
<dbReference type="PROSITE" id="PS50003">
    <property type="entry name" value="PH_DOMAIN"/>
    <property type="match status" value="1"/>
</dbReference>
<dbReference type="AlphaFoldDB" id="A0A0C3LPH3"/>
<dbReference type="InterPro" id="IPR004182">
    <property type="entry name" value="GRAM"/>
</dbReference>
<dbReference type="InterPro" id="IPR004276">
    <property type="entry name" value="GlycoTrans_28_N"/>
</dbReference>
<dbReference type="CDD" id="cd13215">
    <property type="entry name" value="PH-GRAM1_AGT26"/>
    <property type="match status" value="1"/>
</dbReference>
<evidence type="ECO:0000256" key="1">
    <source>
        <dbReference type="ARBA" id="ARBA00017894"/>
    </source>
</evidence>
<evidence type="ECO:0000256" key="7">
    <source>
        <dbReference type="SAM" id="MobiDB-lite"/>
    </source>
</evidence>
<dbReference type="PANTHER" id="PTHR48050:SF25">
    <property type="entry name" value="STEROL 3-BETA-GLUCOSYLTRANSFERASE"/>
    <property type="match status" value="1"/>
</dbReference>
<keyword evidence="6" id="KW-0753">Steroid metabolism</keyword>
<evidence type="ECO:0000256" key="2">
    <source>
        <dbReference type="ARBA" id="ARBA00022516"/>
    </source>
</evidence>
<dbReference type="PANTHER" id="PTHR48050">
    <property type="entry name" value="STEROL 3-BETA-GLUCOSYLTRANSFERASE"/>
    <property type="match status" value="1"/>
</dbReference>
<keyword evidence="10" id="KW-1185">Reference proteome</keyword>
<dbReference type="STRING" id="1051891.A0A0C3LPH3"/>
<dbReference type="FunFam" id="2.30.29.30:FF:000391">
    <property type="entry name" value="Sterol 3-beta-glucosyltransferase"/>
    <property type="match status" value="1"/>
</dbReference>
<accession>A0A0C3LPH3</accession>
<reference evidence="9 10" key="1">
    <citation type="submission" date="2014-04" db="EMBL/GenBank/DDBJ databases">
        <authorList>
            <consortium name="DOE Joint Genome Institute"/>
            <person name="Kuo A."/>
            <person name="Girlanda M."/>
            <person name="Perotto S."/>
            <person name="Kohler A."/>
            <person name="Nagy L.G."/>
            <person name="Floudas D."/>
            <person name="Copeland A."/>
            <person name="Barry K.W."/>
            <person name="Cichocki N."/>
            <person name="Veneault-Fourrey C."/>
            <person name="LaButti K."/>
            <person name="Lindquist E.A."/>
            <person name="Lipzen A."/>
            <person name="Lundell T."/>
            <person name="Morin E."/>
            <person name="Murat C."/>
            <person name="Sun H."/>
            <person name="Tunlid A."/>
            <person name="Henrissat B."/>
            <person name="Grigoriev I.V."/>
            <person name="Hibbett D.S."/>
            <person name="Martin F."/>
            <person name="Nordberg H.P."/>
            <person name="Cantor M.N."/>
            <person name="Hua S.X."/>
        </authorList>
    </citation>
    <scope>NUCLEOTIDE SEQUENCE [LARGE SCALE GENOMIC DNA]</scope>
    <source>
        <strain evidence="9 10">MUT 4182</strain>
    </source>
</reference>
<evidence type="ECO:0000313" key="10">
    <source>
        <dbReference type="Proteomes" id="UP000054248"/>
    </source>
</evidence>
<dbReference type="GO" id="GO:0005975">
    <property type="term" value="P:carbohydrate metabolic process"/>
    <property type="evidence" value="ECO:0007669"/>
    <property type="project" value="InterPro"/>
</dbReference>
<dbReference type="OrthoDB" id="10261837at2759"/>
<dbReference type="SUPFAM" id="SSF53756">
    <property type="entry name" value="UDP-Glycosyltransferase/glycogen phosphorylase"/>
    <property type="match status" value="1"/>
</dbReference>
<keyword evidence="3" id="KW-0752">Steroid biosynthesis</keyword>
<evidence type="ECO:0000256" key="5">
    <source>
        <dbReference type="ARBA" id="ARBA00023166"/>
    </source>
</evidence>
<dbReference type="InterPro" id="IPR050426">
    <property type="entry name" value="Glycosyltransferase_28"/>
</dbReference>
<dbReference type="GO" id="GO:0016758">
    <property type="term" value="F:hexosyltransferase activity"/>
    <property type="evidence" value="ECO:0007669"/>
    <property type="project" value="InterPro"/>
</dbReference>
<evidence type="ECO:0000256" key="3">
    <source>
        <dbReference type="ARBA" id="ARBA00022955"/>
    </source>
</evidence>
<dbReference type="GO" id="GO:0008194">
    <property type="term" value="F:UDP-glycosyltransferase activity"/>
    <property type="evidence" value="ECO:0007669"/>
    <property type="project" value="TreeGrafter"/>
</dbReference>
<dbReference type="EMBL" id="KN823088">
    <property type="protein sequence ID" value="KIO23307.1"/>
    <property type="molecule type" value="Genomic_DNA"/>
</dbReference>
<dbReference type="InterPro" id="IPR048065">
    <property type="entry name" value="ATG26_PH_GRAM2"/>
</dbReference>
<dbReference type="InterPro" id="IPR011993">
    <property type="entry name" value="PH-like_dom_sf"/>
</dbReference>